<sequence length="244" mass="28473">MTKQITLIILAFLLFSCKRKNENKYQNIDVSFQLKKVTNYQKLNNFQDANKLLKTLIRKNPNNAELYFRLAHSKTISNPNLFEIMNLLDECLKRDSLNYKALYLKSQGLMFMGDFESALNVEKKLLDNYPDSFILKADIASTLLFNGDFEKAIEFSESIIPESKNIYETERLIRVQIYAYYFLDKISDVKKGKDKLQQLGFETDYLQKLIDSKELKFENFAVGKNVGNKSCSLDELNIMFPKKN</sequence>
<dbReference type="RefSeq" id="WP_150900213.1">
    <property type="nucleotide sequence ID" value="NZ_WAAU01000021.1"/>
</dbReference>
<dbReference type="SUPFAM" id="SSF48452">
    <property type="entry name" value="TPR-like"/>
    <property type="match status" value="1"/>
</dbReference>
<name>A0A7J5AED1_9FLAO</name>
<keyword evidence="2" id="KW-1185">Reference proteome</keyword>
<dbReference type="Proteomes" id="UP000467305">
    <property type="component" value="Unassembled WGS sequence"/>
</dbReference>
<dbReference type="EMBL" id="WAAU01000021">
    <property type="protein sequence ID" value="KAB1155924.1"/>
    <property type="molecule type" value="Genomic_DNA"/>
</dbReference>
<protein>
    <recommendedName>
        <fullName evidence="3">Tetratricopeptide repeat protein</fullName>
    </recommendedName>
</protein>
<comment type="caution">
    <text evidence="1">The sequence shown here is derived from an EMBL/GenBank/DDBJ whole genome shotgun (WGS) entry which is preliminary data.</text>
</comment>
<evidence type="ECO:0000313" key="1">
    <source>
        <dbReference type="EMBL" id="KAB1155924.1"/>
    </source>
</evidence>
<accession>A0A7J5AED1</accession>
<organism evidence="1 2">
    <name type="scientific">Tenacibaculum aiptasiae</name>
    <dbReference type="NCBI Taxonomy" id="426481"/>
    <lineage>
        <taxon>Bacteria</taxon>
        <taxon>Pseudomonadati</taxon>
        <taxon>Bacteroidota</taxon>
        <taxon>Flavobacteriia</taxon>
        <taxon>Flavobacteriales</taxon>
        <taxon>Flavobacteriaceae</taxon>
        <taxon>Tenacibaculum</taxon>
    </lineage>
</organism>
<dbReference type="Pfam" id="PF13432">
    <property type="entry name" value="TPR_16"/>
    <property type="match status" value="1"/>
</dbReference>
<evidence type="ECO:0000313" key="2">
    <source>
        <dbReference type="Proteomes" id="UP000467305"/>
    </source>
</evidence>
<proteinExistence type="predicted"/>
<dbReference type="AlphaFoldDB" id="A0A7J5AED1"/>
<dbReference type="Gene3D" id="1.25.40.10">
    <property type="entry name" value="Tetratricopeptide repeat domain"/>
    <property type="match status" value="1"/>
</dbReference>
<evidence type="ECO:0008006" key="3">
    <source>
        <dbReference type="Google" id="ProtNLM"/>
    </source>
</evidence>
<dbReference type="OrthoDB" id="1149028at2"/>
<gene>
    <name evidence="1" type="ORF">F7018_11485</name>
</gene>
<dbReference type="PROSITE" id="PS51257">
    <property type="entry name" value="PROKAR_LIPOPROTEIN"/>
    <property type="match status" value="1"/>
</dbReference>
<reference evidence="1 2" key="1">
    <citation type="submission" date="2019-09" db="EMBL/GenBank/DDBJ databases">
        <authorList>
            <person name="Cao W.R."/>
        </authorList>
    </citation>
    <scope>NUCLEOTIDE SEQUENCE [LARGE SCALE GENOMIC DNA]</scope>
    <source>
        <strain evidence="2">a4</strain>
    </source>
</reference>
<dbReference type="InterPro" id="IPR011990">
    <property type="entry name" value="TPR-like_helical_dom_sf"/>
</dbReference>